<dbReference type="STRING" id="1127696.HMPREF9134_00745"/>
<proteinExistence type="predicted"/>
<dbReference type="AlphaFoldDB" id="L1NEZ4"/>
<sequence>MLTKEQKAYILSRLESVLKPLGYKQRRRGGLRFYRSSDEHLDFFLMFFLRITDIRVTGVYRGIREIEAIMARLYDDNYPKIGWIRDFGDIPFSIDDRSLRYISTSPLLNTQEEIDSFCDWYIGYLLGDGMRFLNHYSYLPNILKRMDELEAQGLTWQHPKVGILSGSLDAELRGLIISKLCNDPHLEQKVAKIDQLFHEDESDKPWWPYLDRLKEILPTIEPKYNI</sequence>
<evidence type="ECO:0000313" key="1">
    <source>
        <dbReference type="EMBL" id="EKY01943.1"/>
    </source>
</evidence>
<name>L1NEZ4_9PORP</name>
<evidence type="ECO:0008006" key="3">
    <source>
        <dbReference type="Google" id="ProtNLM"/>
    </source>
</evidence>
<evidence type="ECO:0000313" key="2">
    <source>
        <dbReference type="Proteomes" id="UP000010408"/>
    </source>
</evidence>
<protein>
    <recommendedName>
        <fullName evidence="3">DUF4304 domain-containing protein</fullName>
    </recommendedName>
</protein>
<dbReference type="Proteomes" id="UP000010408">
    <property type="component" value="Unassembled WGS sequence"/>
</dbReference>
<dbReference type="EMBL" id="AMEQ01000023">
    <property type="protein sequence ID" value="EKY01943.1"/>
    <property type="molecule type" value="Genomic_DNA"/>
</dbReference>
<dbReference type="HOGENOM" id="CLU_1223840_0_0_10"/>
<organism evidence="1 2">
    <name type="scientific">Porphyromonas catoniae F0037</name>
    <dbReference type="NCBI Taxonomy" id="1127696"/>
    <lineage>
        <taxon>Bacteria</taxon>
        <taxon>Pseudomonadati</taxon>
        <taxon>Bacteroidota</taxon>
        <taxon>Bacteroidia</taxon>
        <taxon>Bacteroidales</taxon>
        <taxon>Porphyromonadaceae</taxon>
        <taxon>Porphyromonas</taxon>
    </lineage>
</organism>
<accession>L1NEZ4</accession>
<comment type="caution">
    <text evidence="1">The sequence shown here is derived from an EMBL/GenBank/DDBJ whole genome shotgun (WGS) entry which is preliminary data.</text>
</comment>
<gene>
    <name evidence="1" type="ORF">HMPREF9134_00745</name>
</gene>
<dbReference type="PATRIC" id="fig|1127696.3.peg.665"/>
<dbReference type="eggNOG" id="ENOG503462A">
    <property type="taxonomic scope" value="Bacteria"/>
</dbReference>
<reference evidence="1 2" key="1">
    <citation type="submission" date="2012-05" db="EMBL/GenBank/DDBJ databases">
        <authorList>
            <person name="Weinstock G."/>
            <person name="Sodergren E."/>
            <person name="Lobos E.A."/>
            <person name="Fulton L."/>
            <person name="Fulton R."/>
            <person name="Courtney L."/>
            <person name="Fronick C."/>
            <person name="O'Laughlin M."/>
            <person name="Godfrey J."/>
            <person name="Wilson R.M."/>
            <person name="Miner T."/>
            <person name="Farmer C."/>
            <person name="Delehaunty K."/>
            <person name="Cordes M."/>
            <person name="Minx P."/>
            <person name="Tomlinson C."/>
            <person name="Chen J."/>
            <person name="Wollam A."/>
            <person name="Pepin K.H."/>
            <person name="Bhonagiri V."/>
            <person name="Zhang X."/>
            <person name="Suruliraj S."/>
            <person name="Warren W."/>
            <person name="Mitreva M."/>
            <person name="Mardis E.R."/>
            <person name="Wilson R.K."/>
        </authorList>
    </citation>
    <scope>NUCLEOTIDE SEQUENCE [LARGE SCALE GENOMIC DNA]</scope>
    <source>
        <strain evidence="1 2">F0037</strain>
    </source>
</reference>